<name>A0AAV5MBQ5_9ROSI</name>
<accession>A0AAV5MBQ5</accession>
<protein>
    <submittedName>
        <fullName evidence="1">Uncharacterized protein</fullName>
    </submittedName>
</protein>
<gene>
    <name evidence="1" type="ORF">SLEP1_g52953</name>
</gene>
<dbReference type="Proteomes" id="UP001054252">
    <property type="component" value="Unassembled WGS sequence"/>
</dbReference>
<dbReference type="AlphaFoldDB" id="A0AAV5MBQ5"/>
<evidence type="ECO:0000313" key="1">
    <source>
        <dbReference type="EMBL" id="GKV45927.1"/>
    </source>
</evidence>
<proteinExistence type="predicted"/>
<organism evidence="1 2">
    <name type="scientific">Rubroshorea leprosula</name>
    <dbReference type="NCBI Taxonomy" id="152421"/>
    <lineage>
        <taxon>Eukaryota</taxon>
        <taxon>Viridiplantae</taxon>
        <taxon>Streptophyta</taxon>
        <taxon>Embryophyta</taxon>
        <taxon>Tracheophyta</taxon>
        <taxon>Spermatophyta</taxon>
        <taxon>Magnoliopsida</taxon>
        <taxon>eudicotyledons</taxon>
        <taxon>Gunneridae</taxon>
        <taxon>Pentapetalae</taxon>
        <taxon>rosids</taxon>
        <taxon>malvids</taxon>
        <taxon>Malvales</taxon>
        <taxon>Dipterocarpaceae</taxon>
        <taxon>Rubroshorea</taxon>
    </lineage>
</organism>
<comment type="caution">
    <text evidence="1">The sequence shown here is derived from an EMBL/GenBank/DDBJ whole genome shotgun (WGS) entry which is preliminary data.</text>
</comment>
<dbReference type="EMBL" id="BPVZ01000200">
    <property type="protein sequence ID" value="GKV45927.1"/>
    <property type="molecule type" value="Genomic_DNA"/>
</dbReference>
<reference evidence="1 2" key="1">
    <citation type="journal article" date="2021" name="Commun. Biol.">
        <title>The genome of Shorea leprosula (Dipterocarpaceae) highlights the ecological relevance of drought in aseasonal tropical rainforests.</title>
        <authorList>
            <person name="Ng K.K.S."/>
            <person name="Kobayashi M.J."/>
            <person name="Fawcett J.A."/>
            <person name="Hatakeyama M."/>
            <person name="Paape T."/>
            <person name="Ng C.H."/>
            <person name="Ang C.C."/>
            <person name="Tnah L.H."/>
            <person name="Lee C.T."/>
            <person name="Nishiyama T."/>
            <person name="Sese J."/>
            <person name="O'Brien M.J."/>
            <person name="Copetti D."/>
            <person name="Mohd Noor M.I."/>
            <person name="Ong R.C."/>
            <person name="Putra M."/>
            <person name="Sireger I.Z."/>
            <person name="Indrioko S."/>
            <person name="Kosugi Y."/>
            <person name="Izuno A."/>
            <person name="Isagi Y."/>
            <person name="Lee S.L."/>
            <person name="Shimizu K.K."/>
        </authorList>
    </citation>
    <scope>NUCLEOTIDE SEQUENCE [LARGE SCALE GENOMIC DNA]</scope>
    <source>
        <strain evidence="1">214</strain>
    </source>
</reference>
<evidence type="ECO:0000313" key="2">
    <source>
        <dbReference type="Proteomes" id="UP001054252"/>
    </source>
</evidence>
<sequence>MHPFNSFTFPVVIVQSLCSIAAIQIYKQKDSLTQIAEPKGF</sequence>
<keyword evidence="2" id="KW-1185">Reference proteome</keyword>